<organism evidence="2 3">
    <name type="scientific">Mucilaginibacter defluvii</name>
    <dbReference type="NCBI Taxonomy" id="1196019"/>
    <lineage>
        <taxon>Bacteria</taxon>
        <taxon>Pseudomonadati</taxon>
        <taxon>Bacteroidota</taxon>
        <taxon>Sphingobacteriia</taxon>
        <taxon>Sphingobacteriales</taxon>
        <taxon>Sphingobacteriaceae</taxon>
        <taxon>Mucilaginibacter</taxon>
    </lineage>
</organism>
<feature type="transmembrane region" description="Helical" evidence="1">
    <location>
        <begin position="154"/>
        <end position="174"/>
    </location>
</feature>
<keyword evidence="3" id="KW-1185">Reference proteome</keyword>
<sequence>MLTWLGFCSTHLLFSWLTITACSADQIRETARKQDTGRAVISVFMLVATSVCFLALAILMSSIKGFGKDGLTGHILLAIASVFGAWLLIHTNFVFRYAHLYYSGSRQHRDTTGGLVFPEEEAPDYFDFTYFSFVIGTTFQVSDVAITSKKIRRVVLLHGLLSFAFNTVIVALSINMVSGIAQQ</sequence>
<feature type="transmembrane region" description="Helical" evidence="1">
    <location>
        <begin position="40"/>
        <end position="59"/>
    </location>
</feature>
<feature type="transmembrane region" description="Helical" evidence="1">
    <location>
        <begin position="71"/>
        <end position="89"/>
    </location>
</feature>
<reference evidence="3" key="1">
    <citation type="journal article" date="2019" name="Int. J. Syst. Evol. Microbiol.">
        <title>The Global Catalogue of Microorganisms (GCM) 10K type strain sequencing project: providing services to taxonomists for standard genome sequencing and annotation.</title>
        <authorList>
            <consortium name="The Broad Institute Genomics Platform"/>
            <consortium name="The Broad Institute Genome Sequencing Center for Infectious Disease"/>
            <person name="Wu L."/>
            <person name="Ma J."/>
        </authorList>
    </citation>
    <scope>NUCLEOTIDE SEQUENCE [LARGE SCALE GENOMIC DNA]</scope>
    <source>
        <strain evidence="3">JCM 18283</strain>
    </source>
</reference>
<dbReference type="Pfam" id="PF07077">
    <property type="entry name" value="DUF1345"/>
    <property type="match status" value="1"/>
</dbReference>
<dbReference type="Proteomes" id="UP001501436">
    <property type="component" value="Unassembled WGS sequence"/>
</dbReference>
<dbReference type="EMBL" id="BAABJI010000001">
    <property type="protein sequence ID" value="GAA4910411.1"/>
    <property type="molecule type" value="Genomic_DNA"/>
</dbReference>
<name>A0ABP9FNC4_9SPHI</name>
<evidence type="ECO:0000256" key="1">
    <source>
        <dbReference type="SAM" id="Phobius"/>
    </source>
</evidence>
<keyword evidence="1" id="KW-0812">Transmembrane</keyword>
<keyword evidence="1" id="KW-0472">Membrane</keyword>
<keyword evidence="1" id="KW-1133">Transmembrane helix</keyword>
<evidence type="ECO:0000313" key="3">
    <source>
        <dbReference type="Proteomes" id="UP001501436"/>
    </source>
</evidence>
<protein>
    <recommendedName>
        <fullName evidence="4">DUF1345 domain-containing protein</fullName>
    </recommendedName>
</protein>
<comment type="caution">
    <text evidence="2">The sequence shown here is derived from an EMBL/GenBank/DDBJ whole genome shotgun (WGS) entry which is preliminary data.</text>
</comment>
<gene>
    <name evidence="2" type="ORF">GCM10023313_11950</name>
</gene>
<evidence type="ECO:0000313" key="2">
    <source>
        <dbReference type="EMBL" id="GAA4910411.1"/>
    </source>
</evidence>
<dbReference type="InterPro" id="IPR009781">
    <property type="entry name" value="DUF1345"/>
</dbReference>
<proteinExistence type="predicted"/>
<evidence type="ECO:0008006" key="4">
    <source>
        <dbReference type="Google" id="ProtNLM"/>
    </source>
</evidence>
<accession>A0ABP9FNC4</accession>